<sequence>MKTITEEALIDYLADELPPAQRRAVEAALENDAMLRAELAELQALLNEVAGQPDPAPSARADARFAAALEAALANAAPAGAKPLARVRSLPRFSYRTVAAAVVILGVFASGWYLGNRADRSLEQELAATRALMLELMHNASPSTRIQAATVTLELTIADPVSIGQLGYLLRNDESANVRLAALDALRRFTGSELARAELLAAMGEGPPDVVRFELIETLVRCQEARVLPYLEDIIQTDSLPQPVRDAAQLASFKLI</sequence>
<gene>
    <name evidence="2" type="ORF">H9S92_19255</name>
</gene>
<dbReference type="EMBL" id="JACSIT010000152">
    <property type="protein sequence ID" value="MBC6996317.1"/>
    <property type="molecule type" value="Genomic_DNA"/>
</dbReference>
<dbReference type="Proteomes" id="UP000650081">
    <property type="component" value="Unassembled WGS sequence"/>
</dbReference>
<reference evidence="2" key="1">
    <citation type="submission" date="2020-08" db="EMBL/GenBank/DDBJ databases">
        <title>Lewinella bacteria from marine environments.</title>
        <authorList>
            <person name="Zhong Y."/>
        </authorList>
    </citation>
    <scope>NUCLEOTIDE SEQUENCE</scope>
    <source>
        <strain evidence="2">KCTC 42187</strain>
    </source>
</reference>
<keyword evidence="3" id="KW-1185">Reference proteome</keyword>
<dbReference type="InterPro" id="IPR011989">
    <property type="entry name" value="ARM-like"/>
</dbReference>
<evidence type="ECO:0000313" key="2">
    <source>
        <dbReference type="EMBL" id="MBC6996317.1"/>
    </source>
</evidence>
<name>A0A923PLK8_9BACT</name>
<dbReference type="Gene3D" id="1.10.10.1320">
    <property type="entry name" value="Anti-sigma factor, zinc-finger domain"/>
    <property type="match status" value="1"/>
</dbReference>
<dbReference type="Gene3D" id="1.25.10.10">
    <property type="entry name" value="Leucine-rich Repeat Variant"/>
    <property type="match status" value="1"/>
</dbReference>
<dbReference type="InterPro" id="IPR041916">
    <property type="entry name" value="Anti_sigma_zinc_sf"/>
</dbReference>
<keyword evidence="1" id="KW-0812">Transmembrane</keyword>
<dbReference type="RefSeq" id="WP_187468328.1">
    <property type="nucleotide sequence ID" value="NZ_JACSIT010000152.1"/>
</dbReference>
<dbReference type="Pfam" id="PF13646">
    <property type="entry name" value="HEAT_2"/>
    <property type="match status" value="1"/>
</dbReference>
<keyword evidence="1" id="KW-1133">Transmembrane helix</keyword>
<dbReference type="AlphaFoldDB" id="A0A923PLK8"/>
<comment type="caution">
    <text evidence="2">The sequence shown here is derived from an EMBL/GenBank/DDBJ whole genome shotgun (WGS) entry which is preliminary data.</text>
</comment>
<evidence type="ECO:0000313" key="3">
    <source>
        <dbReference type="Proteomes" id="UP000650081"/>
    </source>
</evidence>
<dbReference type="InterPro" id="IPR016024">
    <property type="entry name" value="ARM-type_fold"/>
</dbReference>
<accession>A0A923PLK8</accession>
<dbReference type="SUPFAM" id="SSF48371">
    <property type="entry name" value="ARM repeat"/>
    <property type="match status" value="1"/>
</dbReference>
<protein>
    <submittedName>
        <fullName evidence="2">HEAT repeat domain-containing protein</fullName>
    </submittedName>
</protein>
<proteinExistence type="predicted"/>
<feature type="transmembrane region" description="Helical" evidence="1">
    <location>
        <begin position="93"/>
        <end position="114"/>
    </location>
</feature>
<evidence type="ECO:0000256" key="1">
    <source>
        <dbReference type="SAM" id="Phobius"/>
    </source>
</evidence>
<keyword evidence="1" id="KW-0472">Membrane</keyword>
<organism evidence="2 3">
    <name type="scientific">Neolewinella lacunae</name>
    <dbReference type="NCBI Taxonomy" id="1517758"/>
    <lineage>
        <taxon>Bacteria</taxon>
        <taxon>Pseudomonadati</taxon>
        <taxon>Bacteroidota</taxon>
        <taxon>Saprospiria</taxon>
        <taxon>Saprospirales</taxon>
        <taxon>Lewinellaceae</taxon>
        <taxon>Neolewinella</taxon>
    </lineage>
</organism>